<dbReference type="PATRIC" id="fig|1073353.3.peg.1729"/>
<accession>M3I0M1</accession>
<dbReference type="Proteomes" id="UP000011782">
    <property type="component" value="Unassembled WGS sequence"/>
</dbReference>
<name>M3I0M1_9BACT</name>
<keyword evidence="1" id="KW-0540">Nuclease</keyword>
<comment type="caution">
    <text evidence="1">The sequence shown here is derived from an EMBL/GenBank/DDBJ whole genome shotgun (WGS) entry which is preliminary data.</text>
</comment>
<keyword evidence="1" id="KW-0255">Endonuclease</keyword>
<keyword evidence="1" id="KW-0378">Hydrolase</keyword>
<dbReference type="EMBL" id="AOTD01000208">
    <property type="protein sequence ID" value="EMG30139.1"/>
    <property type="molecule type" value="Genomic_DNA"/>
</dbReference>
<reference evidence="1 2" key="1">
    <citation type="submission" date="2013-02" db="EMBL/GenBank/DDBJ databases">
        <title>Co-occurrence of anaerobic bacteria in colorectal carcinomas.</title>
        <authorList>
            <person name="Holt R.A."/>
            <person name="Warren R.L."/>
            <person name="Allen-Vercoe E."/>
            <person name="Pleasance S."/>
            <person name="Freeman D.J."/>
            <person name="Watson P."/>
            <person name="Moore R."/>
            <person name="Cochrane K."/>
        </authorList>
    </citation>
    <scope>NUCLEOTIDE SEQUENCE [LARGE SCALE GENOMIC DNA]</scope>
    <source>
        <strain evidence="1 2">CC57C</strain>
    </source>
</reference>
<dbReference type="Gene3D" id="3.40.91.50">
    <property type="match status" value="1"/>
</dbReference>
<dbReference type="GO" id="GO:0004519">
    <property type="term" value="F:endonuclease activity"/>
    <property type="evidence" value="ECO:0007669"/>
    <property type="project" value="UniProtKB-KW"/>
</dbReference>
<dbReference type="AlphaFoldDB" id="M3I0M1"/>
<sequence length="539" mass="62671">MPRSAERKIISFSTTMRNPRRIGEFLTIIAKFENEILDNQTIMQIVREVLAYRLYRPNSINKNQELKRKFDNDEYIFSDNELNHICEISPQNHKEKGFEKGWESRFDTWYKLMSEFGFCYYAKNERILISDSAKMLINAYYDSQNEKFKDEIDENLVNAVFLNALSKYEVGNPYKKNLNHNAPLRLLLSLLKTLKEQEQNPLSTKEIPILLCWQNDDGNELFNYIVSLRSEIYELTNTKFGYSDEFIYEKCLNLLESDNRTRFKINQITSEAVDEYIRKMRITGLISLRGNGRFIDINSNEIKKAEYILSLTTLFNGDYLDDGNANKLAFYNYMASIDNNLITTESAVISDDVKTTKLREFASSYEIDFIKNELLITCDKRKASTDELLRLIDKPLRLEFLTAIYLTKSFDNISIIPNYKSDDEGLPVFTASGGKADIVAFDDKAESYVEVSLIRDRSQSTNEMIPIERHLIENISNSDNDKEKFSIFIAPIIHDDAKRYAKFAKFSNKINISYYAINDFIVKVESSSKLSNLNDESLL</sequence>
<gene>
    <name evidence="1" type="ORF">H740_08076</name>
</gene>
<dbReference type="InterPro" id="IPR018573">
    <property type="entry name" value="Restrct_endonuc_II_AlwI"/>
</dbReference>
<evidence type="ECO:0000313" key="2">
    <source>
        <dbReference type="Proteomes" id="UP000011782"/>
    </source>
</evidence>
<proteinExistence type="predicted"/>
<dbReference type="Pfam" id="PF09491">
    <property type="entry name" value="RE_AlwI"/>
    <property type="match status" value="2"/>
</dbReference>
<dbReference type="RefSeq" id="WP_002953024.1">
    <property type="nucleotide sequence ID" value="NZ_AOTD01000208.1"/>
</dbReference>
<dbReference type="STRING" id="1073353.H740_08076"/>
<dbReference type="OrthoDB" id="5314016at2"/>
<evidence type="ECO:0000313" key="1">
    <source>
        <dbReference type="EMBL" id="EMG30139.1"/>
    </source>
</evidence>
<protein>
    <submittedName>
        <fullName evidence="1">Restriction endonuclease</fullName>
    </submittedName>
</protein>
<organism evidence="1 2">
    <name type="scientific">Campylobacter showae CC57C</name>
    <dbReference type="NCBI Taxonomy" id="1073353"/>
    <lineage>
        <taxon>Bacteria</taxon>
        <taxon>Pseudomonadati</taxon>
        <taxon>Campylobacterota</taxon>
        <taxon>Epsilonproteobacteria</taxon>
        <taxon>Campylobacterales</taxon>
        <taxon>Campylobacteraceae</taxon>
        <taxon>Campylobacter</taxon>
    </lineage>
</organism>